<proteinExistence type="predicted"/>
<evidence type="ECO:0000313" key="2">
    <source>
        <dbReference type="EMBL" id="GLI68178.1"/>
    </source>
</evidence>
<feature type="non-terminal residue" evidence="2">
    <location>
        <position position="1"/>
    </location>
</feature>
<organism evidence="2 3">
    <name type="scientific">Volvox africanus</name>
    <dbReference type="NCBI Taxonomy" id="51714"/>
    <lineage>
        <taxon>Eukaryota</taxon>
        <taxon>Viridiplantae</taxon>
        <taxon>Chlorophyta</taxon>
        <taxon>core chlorophytes</taxon>
        <taxon>Chlorophyceae</taxon>
        <taxon>CS clade</taxon>
        <taxon>Chlamydomonadales</taxon>
        <taxon>Volvocaceae</taxon>
        <taxon>Volvox</taxon>
    </lineage>
</organism>
<comment type="caution">
    <text evidence="2">The sequence shown here is derived from an EMBL/GenBank/DDBJ whole genome shotgun (WGS) entry which is preliminary data.</text>
</comment>
<evidence type="ECO:0000256" key="1">
    <source>
        <dbReference type="SAM" id="MobiDB-lite"/>
    </source>
</evidence>
<sequence length="325" mass="35866">RLLNVPSRLTELQRHSVRMVITVHVVPTAEQSVYHDPTYLSMTERNSLEYILLDSEYQLCLFWHRVGYHGRLHLAELAEPIRNRDRSLLCVYAAEASVGTIAATIPVVALGGVAAWRFALYGQLEYITAAMLSNYVPKGEPGPRVIQLQGGTRELYYYPKSTVQVTVVGENINKGLVEQAGLQAAVPTTAKMQSPANLGFAADTSVDAVVSVGAIAGMSESQRVAFATEALRVLKPGCPIIFVERTESHLQGWKERRDAFELVQWDVALEGQDPHAVGVAVKSAEYRAPVLSRRAEKAERERADKETRKEKARLPKKGFEKGGGL</sequence>
<dbReference type="Proteomes" id="UP001165090">
    <property type="component" value="Unassembled WGS sequence"/>
</dbReference>
<accession>A0ABQ5SE24</accession>
<dbReference type="SUPFAM" id="SSF53335">
    <property type="entry name" value="S-adenosyl-L-methionine-dependent methyltransferases"/>
    <property type="match status" value="1"/>
</dbReference>
<feature type="region of interest" description="Disordered" evidence="1">
    <location>
        <begin position="292"/>
        <end position="325"/>
    </location>
</feature>
<dbReference type="InterPro" id="IPR029063">
    <property type="entry name" value="SAM-dependent_MTases_sf"/>
</dbReference>
<reference evidence="2 3" key="1">
    <citation type="journal article" date="2023" name="IScience">
        <title>Expanded male sex-determining region conserved during the evolution of homothallism in the green alga Volvox.</title>
        <authorList>
            <person name="Yamamoto K."/>
            <person name="Matsuzaki R."/>
            <person name="Mahakham W."/>
            <person name="Heman W."/>
            <person name="Sekimoto H."/>
            <person name="Kawachi M."/>
            <person name="Minakuchi Y."/>
            <person name="Toyoda A."/>
            <person name="Nozaki H."/>
        </authorList>
    </citation>
    <scope>NUCLEOTIDE SEQUENCE [LARGE SCALE GENOMIC DNA]</scope>
    <source>
        <strain evidence="2 3">NIES-4468</strain>
    </source>
</reference>
<gene>
    <name evidence="2" type="ORF">VaNZ11_012520</name>
</gene>
<protein>
    <recommendedName>
        <fullName evidence="4">Methyltransferase type 11 domain-containing protein</fullName>
    </recommendedName>
</protein>
<evidence type="ECO:0008006" key="4">
    <source>
        <dbReference type="Google" id="ProtNLM"/>
    </source>
</evidence>
<dbReference type="Gene3D" id="3.40.50.150">
    <property type="entry name" value="Vaccinia Virus protein VP39"/>
    <property type="match status" value="1"/>
</dbReference>
<dbReference type="EMBL" id="BSDZ01000079">
    <property type="protein sequence ID" value="GLI68178.1"/>
    <property type="molecule type" value="Genomic_DNA"/>
</dbReference>
<feature type="compositionally biased region" description="Basic and acidic residues" evidence="1">
    <location>
        <begin position="293"/>
        <end position="325"/>
    </location>
</feature>
<keyword evidence="3" id="KW-1185">Reference proteome</keyword>
<name>A0ABQ5SE24_9CHLO</name>
<evidence type="ECO:0000313" key="3">
    <source>
        <dbReference type="Proteomes" id="UP001165090"/>
    </source>
</evidence>